<organism evidence="1">
    <name type="scientific">Anaerolinea thermolimosa</name>
    <dbReference type="NCBI Taxonomy" id="229919"/>
    <lineage>
        <taxon>Bacteria</taxon>
        <taxon>Bacillati</taxon>
        <taxon>Chloroflexota</taxon>
        <taxon>Anaerolineae</taxon>
        <taxon>Anaerolineales</taxon>
        <taxon>Anaerolineaceae</taxon>
        <taxon>Anaerolinea</taxon>
    </lineage>
</organism>
<proteinExistence type="predicted"/>
<reference evidence="1" key="1">
    <citation type="journal article" date="2020" name="mSystems">
        <title>Genome- and Community-Level Interaction Insights into Carbon Utilization and Element Cycling Functions of Hydrothermarchaeota in Hydrothermal Sediment.</title>
        <authorList>
            <person name="Zhou Z."/>
            <person name="Liu Y."/>
            <person name="Xu W."/>
            <person name="Pan J."/>
            <person name="Luo Z.H."/>
            <person name="Li M."/>
        </authorList>
    </citation>
    <scope>NUCLEOTIDE SEQUENCE [LARGE SCALE GENOMIC DNA]</scope>
    <source>
        <strain evidence="1">SpSt-573</strain>
    </source>
</reference>
<accession>A0A7C4PNU9</accession>
<evidence type="ECO:0000313" key="1">
    <source>
        <dbReference type="EMBL" id="HGS22828.1"/>
    </source>
</evidence>
<comment type="caution">
    <text evidence="1">The sequence shown here is derived from an EMBL/GenBank/DDBJ whole genome shotgun (WGS) entry which is preliminary data.</text>
</comment>
<name>A0A7C4PNU9_9CHLR</name>
<protein>
    <submittedName>
        <fullName evidence="1">Uncharacterized protein</fullName>
    </submittedName>
</protein>
<sequence>MLFLRLRPANLDFRGLKCESVIINGTQVLMRGSGTVNGSGSYGFLLSGLDRGNGTAKDRLRIKIWNKAAGNQVVYDNQPGAPDNAAPTAELNAGGIQIISH</sequence>
<gene>
    <name evidence="1" type="ORF">ENT37_13315</name>
</gene>
<dbReference type="AlphaFoldDB" id="A0A7C4PNU9"/>
<dbReference type="EMBL" id="DSYK01000661">
    <property type="protein sequence ID" value="HGS22828.1"/>
    <property type="molecule type" value="Genomic_DNA"/>
</dbReference>